<dbReference type="RefSeq" id="WP_109604552.1">
    <property type="nucleotide sequence ID" value="NZ_QGGI01000006.1"/>
</dbReference>
<accession>A0AA45C7F1</accession>
<keyword evidence="2" id="KW-1185">Reference proteome</keyword>
<dbReference type="Proteomes" id="UP000245921">
    <property type="component" value="Unassembled WGS sequence"/>
</dbReference>
<comment type="caution">
    <text evidence="1">The sequence shown here is derived from an EMBL/GenBank/DDBJ whole genome shotgun (WGS) entry which is preliminary data.</text>
</comment>
<organism evidence="1 2">
    <name type="scientific">Oceanotoga teriensis</name>
    <dbReference type="NCBI Taxonomy" id="515440"/>
    <lineage>
        <taxon>Bacteria</taxon>
        <taxon>Thermotogati</taxon>
        <taxon>Thermotogota</taxon>
        <taxon>Thermotogae</taxon>
        <taxon>Petrotogales</taxon>
        <taxon>Petrotogaceae</taxon>
        <taxon>Oceanotoga</taxon>
    </lineage>
</organism>
<dbReference type="AlphaFoldDB" id="A0AA45C7F1"/>
<name>A0AA45C7F1_9BACT</name>
<sequence length="533" mass="63068">MKKILIILIFIISLNIFGVEYTEYINNNKDFLSMTSKNFETLITYKLKNKEYNFFIWDIKERKIPEHKFIFSSTDRTYSISGDGQKIAFRSNNMIQIFRKNGIMIKNFVPNNFYKTSNISSINLDHNAEKIIIAFKNYSITTNDYIHYLQIYDISSGNMISEYKGNYESLYVSDITKESFILFQQNKSNKYSVSIISIKDPKKFLYSANYSNYIHPKFFDDKNLIIEYINGIKKIINIENFTEKTYKIGGVYCFVNEELIYSKEENGINQFITDGNSLLKVKTIKGNYFIYTYDREEKNFILIDKDGIKKYPAFDLNLKTYIQKYDKGIELLQIGFDDGVEEIKAALEKEELSFLSQNNGIFLSQNLQIDEFIRSKLIVMEYYNLIKNGEVMDILYAHRKLLEYIMISCKTNNIELAENALTKLKNLKKEYPKTLKWENIEKHIVLFEALIISTKDNSKEGYYHILNNNGILYNDQNYVLFYLIDHPEYFSPLYEDKKKLSYFTNIQESNLKNPKPFSKEQKEIYNIDENPFL</sequence>
<proteinExistence type="predicted"/>
<protein>
    <submittedName>
        <fullName evidence="1">Uncharacterized protein</fullName>
    </submittedName>
</protein>
<reference evidence="1 2" key="1">
    <citation type="submission" date="2018-05" db="EMBL/GenBank/DDBJ databases">
        <title>Genomic Encyclopedia of Type Strains, Phase IV (KMG-IV): sequencing the most valuable type-strain genomes for metagenomic binning, comparative biology and taxonomic classification.</title>
        <authorList>
            <person name="Goeker M."/>
        </authorList>
    </citation>
    <scope>NUCLEOTIDE SEQUENCE [LARGE SCALE GENOMIC DNA]</scope>
    <source>
        <strain evidence="1 2">DSM 24906</strain>
    </source>
</reference>
<evidence type="ECO:0000313" key="1">
    <source>
        <dbReference type="EMBL" id="PWJ95306.1"/>
    </source>
</evidence>
<gene>
    <name evidence="1" type="ORF">C7380_106114</name>
</gene>
<dbReference type="SUPFAM" id="SSF69322">
    <property type="entry name" value="Tricorn protease domain 2"/>
    <property type="match status" value="1"/>
</dbReference>
<dbReference type="EMBL" id="QGGI01000006">
    <property type="protein sequence ID" value="PWJ95306.1"/>
    <property type="molecule type" value="Genomic_DNA"/>
</dbReference>
<evidence type="ECO:0000313" key="2">
    <source>
        <dbReference type="Proteomes" id="UP000245921"/>
    </source>
</evidence>